<dbReference type="PANTHER" id="PTHR36503">
    <property type="entry name" value="BLR2520 PROTEIN"/>
    <property type="match status" value="1"/>
</dbReference>
<dbReference type="PROSITE" id="PS51819">
    <property type="entry name" value="VOC"/>
    <property type="match status" value="1"/>
</dbReference>
<dbReference type="Pfam" id="PF00903">
    <property type="entry name" value="Glyoxalase"/>
    <property type="match status" value="1"/>
</dbReference>
<keyword evidence="3" id="KW-1185">Reference proteome</keyword>
<evidence type="ECO:0000259" key="1">
    <source>
        <dbReference type="PROSITE" id="PS51819"/>
    </source>
</evidence>
<dbReference type="InterPro" id="IPR029068">
    <property type="entry name" value="Glyas_Bleomycin-R_OHBP_Dase"/>
</dbReference>
<dbReference type="Proteomes" id="UP000076079">
    <property type="component" value="Chromosome"/>
</dbReference>
<evidence type="ECO:0000313" key="3">
    <source>
        <dbReference type="Proteomes" id="UP000076079"/>
    </source>
</evidence>
<keyword evidence="2" id="KW-0456">Lyase</keyword>
<reference evidence="2 3" key="1">
    <citation type="journal article" date="2016" name="Genome Announc.">
        <title>First Complete Genome Sequence of a Subdivision 6 Acidobacterium Strain.</title>
        <authorList>
            <person name="Huang S."/>
            <person name="Vieira S."/>
            <person name="Bunk B."/>
            <person name="Riedel T."/>
            <person name="Sproer C."/>
            <person name="Overmann J."/>
        </authorList>
    </citation>
    <scope>NUCLEOTIDE SEQUENCE [LARGE SCALE GENOMIC DNA]</scope>
    <source>
        <strain evidence="3">DSM 100886 HEG_-6_39</strain>
    </source>
</reference>
<proteinExistence type="predicted"/>
<sequence length="133" mass="14806">MATTQDALQISAIVPSFTVDDLQKSMTFYEALGFSVEERWEDNGTLLGVMLRAGKSQIGLSQDDWKKGRDRKKGIGMRVFMSTTQNVDEIATRARSAGITLKSEPHDTEWKTRAFEVVDPSGFVWTIGSEMPA</sequence>
<dbReference type="KEGG" id="abac:LuPra_02370"/>
<dbReference type="EMBL" id="CP015136">
    <property type="protein sequence ID" value="AMY09157.1"/>
    <property type="molecule type" value="Genomic_DNA"/>
</dbReference>
<dbReference type="Gene3D" id="3.10.180.10">
    <property type="entry name" value="2,3-Dihydroxybiphenyl 1,2-Dioxygenase, domain 1"/>
    <property type="match status" value="1"/>
</dbReference>
<dbReference type="AlphaFoldDB" id="A0A143PKS5"/>
<dbReference type="STRING" id="1855912.LuPra_02370"/>
<dbReference type="PANTHER" id="PTHR36503:SF3">
    <property type="entry name" value="BLR0126 PROTEIN"/>
    <property type="match status" value="1"/>
</dbReference>
<accession>A0A143PKS5</accession>
<name>A0A143PKS5_LUTPR</name>
<dbReference type="InterPro" id="IPR037523">
    <property type="entry name" value="VOC_core"/>
</dbReference>
<evidence type="ECO:0000313" key="2">
    <source>
        <dbReference type="EMBL" id="AMY09157.1"/>
    </source>
</evidence>
<dbReference type="SUPFAM" id="SSF54593">
    <property type="entry name" value="Glyoxalase/Bleomycin resistance protein/Dihydroxybiphenyl dioxygenase"/>
    <property type="match status" value="1"/>
</dbReference>
<reference evidence="3" key="2">
    <citation type="submission" date="2016-04" db="EMBL/GenBank/DDBJ databases">
        <title>First Complete Genome Sequence of a Subdivision 6 Acidobacterium.</title>
        <authorList>
            <person name="Huang S."/>
            <person name="Vieira S."/>
            <person name="Bunk B."/>
            <person name="Riedel T."/>
            <person name="Sproeer C."/>
            <person name="Overmann J."/>
        </authorList>
    </citation>
    <scope>NUCLEOTIDE SEQUENCE [LARGE SCALE GENOMIC DNA]</scope>
    <source>
        <strain evidence="3">DSM 100886 HEG_-6_39</strain>
    </source>
</reference>
<dbReference type="GO" id="GO:0016829">
    <property type="term" value="F:lyase activity"/>
    <property type="evidence" value="ECO:0007669"/>
    <property type="project" value="UniProtKB-KW"/>
</dbReference>
<organism evidence="2 3">
    <name type="scientific">Luteitalea pratensis</name>
    <dbReference type="NCBI Taxonomy" id="1855912"/>
    <lineage>
        <taxon>Bacteria</taxon>
        <taxon>Pseudomonadati</taxon>
        <taxon>Acidobacteriota</taxon>
        <taxon>Vicinamibacteria</taxon>
        <taxon>Vicinamibacterales</taxon>
        <taxon>Vicinamibacteraceae</taxon>
        <taxon>Luteitalea</taxon>
    </lineage>
</organism>
<protein>
    <submittedName>
        <fullName evidence="2">Putative lactoylglutathione lyase</fullName>
    </submittedName>
</protein>
<gene>
    <name evidence="2" type="ORF">LuPra_02370</name>
</gene>
<dbReference type="InterPro" id="IPR004360">
    <property type="entry name" value="Glyas_Fos-R_dOase_dom"/>
</dbReference>
<feature type="domain" description="VOC" evidence="1">
    <location>
        <begin position="9"/>
        <end position="130"/>
    </location>
</feature>